<feature type="compositionally biased region" description="Basic and acidic residues" evidence="1">
    <location>
        <begin position="37"/>
        <end position="50"/>
    </location>
</feature>
<feature type="region of interest" description="Disordered" evidence="1">
    <location>
        <begin position="1"/>
        <end position="20"/>
    </location>
</feature>
<evidence type="ECO:0000313" key="2">
    <source>
        <dbReference type="EMBL" id="GIY20423.1"/>
    </source>
</evidence>
<feature type="compositionally biased region" description="Basic residues" evidence="1">
    <location>
        <begin position="80"/>
        <end position="96"/>
    </location>
</feature>
<proteinExistence type="predicted"/>
<name>A0AAV4RDP9_CAEEX</name>
<feature type="compositionally biased region" description="Basic and acidic residues" evidence="1">
    <location>
        <begin position="166"/>
        <end position="175"/>
    </location>
</feature>
<comment type="caution">
    <text evidence="2">The sequence shown here is derived from an EMBL/GenBank/DDBJ whole genome shotgun (WGS) entry which is preliminary data.</text>
</comment>
<dbReference type="EMBL" id="BPLR01007881">
    <property type="protein sequence ID" value="GIY20423.1"/>
    <property type="molecule type" value="Genomic_DNA"/>
</dbReference>
<sequence length="197" mass="21674">MQVTLSCASTATSGGDRERFLRGNLQDSLPEAVLLPGERHHESGRARNAEQHVAPGSVVEAGPVHAPLSNSQLHLEGSEHRKRPPPGRKVHPPLRLRRLDEAISGGCRARSRGARTEAERPLHGDAEGDGGEARAQETRRERTAALLQERRQGAALLRHLEERQLAATLRQEHRPQSKIPPSQMASARSARDLHNVY</sequence>
<feature type="region of interest" description="Disordered" evidence="1">
    <location>
        <begin position="32"/>
        <end position="55"/>
    </location>
</feature>
<feature type="region of interest" description="Disordered" evidence="1">
    <location>
        <begin position="74"/>
        <end position="140"/>
    </location>
</feature>
<evidence type="ECO:0000256" key="1">
    <source>
        <dbReference type="SAM" id="MobiDB-lite"/>
    </source>
</evidence>
<feature type="compositionally biased region" description="Basic and acidic residues" evidence="1">
    <location>
        <begin position="114"/>
        <end position="140"/>
    </location>
</feature>
<reference evidence="2 3" key="1">
    <citation type="submission" date="2021-06" db="EMBL/GenBank/DDBJ databases">
        <title>Caerostris extrusa draft genome.</title>
        <authorList>
            <person name="Kono N."/>
            <person name="Arakawa K."/>
        </authorList>
    </citation>
    <scope>NUCLEOTIDE SEQUENCE [LARGE SCALE GENOMIC DNA]</scope>
</reference>
<keyword evidence="3" id="KW-1185">Reference proteome</keyword>
<feature type="region of interest" description="Disordered" evidence="1">
    <location>
        <begin position="166"/>
        <end position="197"/>
    </location>
</feature>
<evidence type="ECO:0000313" key="3">
    <source>
        <dbReference type="Proteomes" id="UP001054945"/>
    </source>
</evidence>
<protein>
    <submittedName>
        <fullName evidence="2">Uncharacterized protein</fullName>
    </submittedName>
</protein>
<gene>
    <name evidence="2" type="ORF">CEXT_697221</name>
</gene>
<dbReference type="AlphaFoldDB" id="A0AAV4RDP9"/>
<accession>A0AAV4RDP9</accession>
<organism evidence="2 3">
    <name type="scientific">Caerostris extrusa</name>
    <name type="common">Bark spider</name>
    <name type="synonym">Caerostris bankana</name>
    <dbReference type="NCBI Taxonomy" id="172846"/>
    <lineage>
        <taxon>Eukaryota</taxon>
        <taxon>Metazoa</taxon>
        <taxon>Ecdysozoa</taxon>
        <taxon>Arthropoda</taxon>
        <taxon>Chelicerata</taxon>
        <taxon>Arachnida</taxon>
        <taxon>Araneae</taxon>
        <taxon>Araneomorphae</taxon>
        <taxon>Entelegynae</taxon>
        <taxon>Araneoidea</taxon>
        <taxon>Araneidae</taxon>
        <taxon>Caerostris</taxon>
    </lineage>
</organism>
<dbReference type="Proteomes" id="UP001054945">
    <property type="component" value="Unassembled WGS sequence"/>
</dbReference>
<feature type="compositionally biased region" description="Polar residues" evidence="1">
    <location>
        <begin position="1"/>
        <end position="13"/>
    </location>
</feature>